<dbReference type="PANTHER" id="PTHR48045:SF31">
    <property type="entry name" value="UDP-GLYCOSYLTRANSFERASE 76B1-LIKE"/>
    <property type="match status" value="1"/>
</dbReference>
<proteinExistence type="inferred from homology"/>
<name>A0A176VJ88_MARPO</name>
<dbReference type="EMBL" id="LVLJ01003727">
    <property type="protein sequence ID" value="OAE19995.1"/>
    <property type="molecule type" value="Genomic_DNA"/>
</dbReference>
<gene>
    <name evidence="4" type="ORF">AXG93_4805s1110</name>
</gene>
<comment type="caution">
    <text evidence="4">The sequence shown here is derived from an EMBL/GenBank/DDBJ whole genome shotgun (WGS) entry which is preliminary data.</text>
</comment>
<accession>A0A176VJ88</accession>
<dbReference type="InterPro" id="IPR035595">
    <property type="entry name" value="UDP_glycos_trans_CS"/>
</dbReference>
<evidence type="ECO:0000256" key="2">
    <source>
        <dbReference type="ARBA" id="ARBA00022679"/>
    </source>
</evidence>
<keyword evidence="5" id="KW-1185">Reference proteome</keyword>
<keyword evidence="3" id="KW-0328">Glycosyltransferase</keyword>
<evidence type="ECO:0000313" key="4">
    <source>
        <dbReference type="EMBL" id="OAE19995.1"/>
    </source>
</evidence>
<dbReference type="FunFam" id="3.40.50.2000:FF:000056">
    <property type="entry name" value="Glycosyltransferase"/>
    <property type="match status" value="1"/>
</dbReference>
<dbReference type="AlphaFoldDB" id="A0A176VJ88"/>
<evidence type="ECO:0000256" key="3">
    <source>
        <dbReference type="RuleBase" id="RU003718"/>
    </source>
</evidence>
<dbReference type="SUPFAM" id="SSF53756">
    <property type="entry name" value="UDP-Glycosyltransferase/glycogen phosphorylase"/>
    <property type="match status" value="1"/>
</dbReference>
<dbReference type="InterPro" id="IPR002213">
    <property type="entry name" value="UDP_glucos_trans"/>
</dbReference>
<reference evidence="4" key="1">
    <citation type="submission" date="2016-03" db="EMBL/GenBank/DDBJ databases">
        <title>Mechanisms controlling the formation of the plant cell surface in tip-growing cells are functionally conserved among land plants.</title>
        <authorList>
            <person name="Honkanen S."/>
            <person name="Jones V.A."/>
            <person name="Morieri G."/>
            <person name="Champion C."/>
            <person name="Hetherington A.J."/>
            <person name="Kelly S."/>
            <person name="Saint-Marcoux D."/>
            <person name="Proust H."/>
            <person name="Prescott H."/>
            <person name="Dolan L."/>
        </authorList>
    </citation>
    <scope>NUCLEOTIDE SEQUENCE [LARGE SCALE GENOMIC DNA]</scope>
    <source>
        <tissue evidence="4">Whole gametophyte</tissue>
    </source>
</reference>
<dbReference type="Gene3D" id="3.40.50.2000">
    <property type="entry name" value="Glycogen Phosphorylase B"/>
    <property type="match status" value="2"/>
</dbReference>
<dbReference type="PROSITE" id="PS00375">
    <property type="entry name" value="UDPGT"/>
    <property type="match status" value="1"/>
</dbReference>
<sequence>METIVGSRDREENGTGNSHHLLFIPMIMQAHFAPAIRLAEKLSARGLKIIIVTISKHAESLNKIYTPEGLLKLGLSVEVVEDPKIDPKLPGAWSPLNVAKCMEESCRPLQQRLLGKKKAGSPYPTCMLADKFFTWSKEYAEQLDIPRNESYVSNTDDSHAECMEWLEKQPTKSVLYVCLGSQVVLEKEQIGHFARALDASQQTFLWVLSKRRGNFSILDDVLPEGFLTRTCGRGLVVTGWVGQLQVLAHPSVVGFVSHCGWQSVLESMTFGVPIIGWPHGAEQHFNCRYVQQVLKAGIGIRDVDNRALIVDQLEFENAFKLFSREKLGKALAFNAASFARKAAAAVSRGGSSNEAIDELIESIKQPREIHEN</sequence>
<dbReference type="CDD" id="cd03784">
    <property type="entry name" value="GT1_Gtf-like"/>
    <property type="match status" value="1"/>
</dbReference>
<dbReference type="GO" id="GO:0008194">
    <property type="term" value="F:UDP-glycosyltransferase activity"/>
    <property type="evidence" value="ECO:0007669"/>
    <property type="project" value="InterPro"/>
</dbReference>
<organism evidence="4 5">
    <name type="scientific">Marchantia polymorpha subsp. ruderalis</name>
    <dbReference type="NCBI Taxonomy" id="1480154"/>
    <lineage>
        <taxon>Eukaryota</taxon>
        <taxon>Viridiplantae</taxon>
        <taxon>Streptophyta</taxon>
        <taxon>Embryophyta</taxon>
        <taxon>Marchantiophyta</taxon>
        <taxon>Marchantiopsida</taxon>
        <taxon>Marchantiidae</taxon>
        <taxon>Marchantiales</taxon>
        <taxon>Marchantiaceae</taxon>
        <taxon>Marchantia</taxon>
    </lineage>
</organism>
<protein>
    <submittedName>
        <fullName evidence="4">Uncharacterized protein</fullName>
    </submittedName>
</protein>
<dbReference type="Pfam" id="PF00201">
    <property type="entry name" value="UDPGT"/>
    <property type="match status" value="1"/>
</dbReference>
<evidence type="ECO:0000256" key="1">
    <source>
        <dbReference type="ARBA" id="ARBA00009995"/>
    </source>
</evidence>
<evidence type="ECO:0000313" key="5">
    <source>
        <dbReference type="Proteomes" id="UP000077202"/>
    </source>
</evidence>
<keyword evidence="2 3" id="KW-0808">Transferase</keyword>
<comment type="similarity">
    <text evidence="1 3">Belongs to the UDP-glycosyltransferase family.</text>
</comment>
<dbReference type="PANTHER" id="PTHR48045">
    <property type="entry name" value="UDP-GLYCOSYLTRANSFERASE 72B1"/>
    <property type="match status" value="1"/>
</dbReference>
<dbReference type="Proteomes" id="UP000077202">
    <property type="component" value="Unassembled WGS sequence"/>
</dbReference>